<evidence type="ECO:0000256" key="1">
    <source>
        <dbReference type="ARBA" id="ARBA00004141"/>
    </source>
</evidence>
<evidence type="ECO:0000256" key="6">
    <source>
        <dbReference type="ARBA" id="ARBA00022989"/>
    </source>
</evidence>
<reference evidence="13" key="1">
    <citation type="submission" date="2020-07" db="EMBL/GenBank/DDBJ databases">
        <title>Multicomponent nature underlies the extraordinary mechanical properties of spider dragline silk.</title>
        <authorList>
            <person name="Kono N."/>
            <person name="Nakamura H."/>
            <person name="Mori M."/>
            <person name="Yoshida Y."/>
            <person name="Ohtoshi R."/>
            <person name="Malay A.D."/>
            <person name="Moran D.A.P."/>
            <person name="Tomita M."/>
            <person name="Numata K."/>
            <person name="Arakawa K."/>
        </authorList>
    </citation>
    <scope>NUCLEOTIDE SEQUENCE</scope>
</reference>
<accession>A0A8X6HMI4</accession>
<keyword evidence="10 12" id="KW-0739">Sodium transport</keyword>
<evidence type="ECO:0000256" key="2">
    <source>
        <dbReference type="ARBA" id="ARBA00007193"/>
    </source>
</evidence>
<keyword evidence="9" id="KW-0472">Membrane</keyword>
<keyword evidence="5 12" id="KW-0812">Transmembrane</keyword>
<dbReference type="GO" id="GO:0005272">
    <property type="term" value="F:sodium channel activity"/>
    <property type="evidence" value="ECO:0007669"/>
    <property type="project" value="UniProtKB-KW"/>
</dbReference>
<evidence type="ECO:0000313" key="13">
    <source>
        <dbReference type="EMBL" id="GFR26657.1"/>
    </source>
</evidence>
<keyword evidence="3 12" id="KW-0813">Transport</keyword>
<organism evidence="13 14">
    <name type="scientific">Trichonephila clavata</name>
    <name type="common">Joro spider</name>
    <name type="synonym">Nephila clavata</name>
    <dbReference type="NCBI Taxonomy" id="2740835"/>
    <lineage>
        <taxon>Eukaryota</taxon>
        <taxon>Metazoa</taxon>
        <taxon>Ecdysozoa</taxon>
        <taxon>Arthropoda</taxon>
        <taxon>Chelicerata</taxon>
        <taxon>Arachnida</taxon>
        <taxon>Araneae</taxon>
        <taxon>Araneomorphae</taxon>
        <taxon>Entelegynae</taxon>
        <taxon>Araneoidea</taxon>
        <taxon>Nephilidae</taxon>
        <taxon>Trichonephila</taxon>
    </lineage>
</organism>
<evidence type="ECO:0000313" key="14">
    <source>
        <dbReference type="Proteomes" id="UP000887116"/>
    </source>
</evidence>
<evidence type="ECO:0000256" key="3">
    <source>
        <dbReference type="ARBA" id="ARBA00022448"/>
    </source>
</evidence>
<keyword evidence="6" id="KW-1133">Transmembrane helix</keyword>
<comment type="caution">
    <text evidence="13">The sequence shown here is derived from an EMBL/GenBank/DDBJ whole genome shotgun (WGS) entry which is preliminary data.</text>
</comment>
<evidence type="ECO:0000256" key="12">
    <source>
        <dbReference type="RuleBase" id="RU000679"/>
    </source>
</evidence>
<dbReference type="InterPro" id="IPR001873">
    <property type="entry name" value="ENaC"/>
</dbReference>
<dbReference type="GO" id="GO:0016020">
    <property type="term" value="C:membrane"/>
    <property type="evidence" value="ECO:0007669"/>
    <property type="project" value="UniProtKB-SubCell"/>
</dbReference>
<evidence type="ECO:0000256" key="5">
    <source>
        <dbReference type="ARBA" id="ARBA00022692"/>
    </source>
</evidence>
<comment type="similarity">
    <text evidence="2 12">Belongs to the amiloride-sensitive sodium channel (TC 1.A.6) family.</text>
</comment>
<protein>
    <submittedName>
        <fullName evidence="13">Uncharacterized protein</fullName>
    </submittedName>
</protein>
<keyword evidence="11 12" id="KW-0407">Ion channel</keyword>
<evidence type="ECO:0000256" key="11">
    <source>
        <dbReference type="ARBA" id="ARBA00023303"/>
    </source>
</evidence>
<evidence type="ECO:0000256" key="10">
    <source>
        <dbReference type="ARBA" id="ARBA00023201"/>
    </source>
</evidence>
<dbReference type="Proteomes" id="UP000887116">
    <property type="component" value="Unassembled WGS sequence"/>
</dbReference>
<keyword evidence="4 12" id="KW-0894">Sodium channel</keyword>
<dbReference type="OrthoDB" id="6427914at2759"/>
<comment type="subcellular location">
    <subcellularLocation>
        <location evidence="1">Membrane</location>
        <topology evidence="1">Multi-pass membrane protein</topology>
    </subcellularLocation>
</comment>
<dbReference type="Pfam" id="PF00858">
    <property type="entry name" value="ASC"/>
    <property type="match status" value="1"/>
</dbReference>
<sequence>MQLESPILKIQEECTVSTSPVTRCSNRSSQSDSIFMEIKFKNISFWRTKARFLFRILLAIGFMVQSWKFVEMYMQYPSAVELEVVQPSEMDLPAFTICNVNEIRSTPYCKLYPKNCGNPDTDAEFCLHFAEYCHLVNNTKQVNKFYDISEYRHLSRYEQEILGHQYEDFVTKCTIETDDEETNCTSDPILVQALSFSYEIPFNCYMLYSLYKKPYEDPQVVPVSTRPYSV</sequence>
<evidence type="ECO:0000256" key="7">
    <source>
        <dbReference type="ARBA" id="ARBA00023053"/>
    </source>
</evidence>
<keyword evidence="8 12" id="KW-0406">Ion transport</keyword>
<keyword evidence="14" id="KW-1185">Reference proteome</keyword>
<dbReference type="EMBL" id="BMAO01038722">
    <property type="protein sequence ID" value="GFR26657.1"/>
    <property type="molecule type" value="Genomic_DNA"/>
</dbReference>
<dbReference type="AlphaFoldDB" id="A0A8X6HMI4"/>
<gene>
    <name evidence="13" type="primary">AVEN_9021_1</name>
    <name evidence="13" type="ORF">TNCT_267251</name>
</gene>
<keyword evidence="7" id="KW-0915">Sodium</keyword>
<name>A0A8X6HMI4_TRICU</name>
<evidence type="ECO:0000256" key="9">
    <source>
        <dbReference type="ARBA" id="ARBA00023136"/>
    </source>
</evidence>
<evidence type="ECO:0000256" key="8">
    <source>
        <dbReference type="ARBA" id="ARBA00023065"/>
    </source>
</evidence>
<evidence type="ECO:0000256" key="4">
    <source>
        <dbReference type="ARBA" id="ARBA00022461"/>
    </source>
</evidence>
<proteinExistence type="inferred from homology"/>